<evidence type="ECO:0000256" key="2">
    <source>
        <dbReference type="SAM" id="MobiDB-lite"/>
    </source>
</evidence>
<gene>
    <name evidence="4" type="ORF">IFM89_002713</name>
</gene>
<protein>
    <recommendedName>
        <fullName evidence="3">FAF domain-containing protein</fullName>
    </recommendedName>
</protein>
<organism evidence="4 5">
    <name type="scientific">Coptis chinensis</name>
    <dbReference type="NCBI Taxonomy" id="261450"/>
    <lineage>
        <taxon>Eukaryota</taxon>
        <taxon>Viridiplantae</taxon>
        <taxon>Streptophyta</taxon>
        <taxon>Embryophyta</taxon>
        <taxon>Tracheophyta</taxon>
        <taxon>Spermatophyta</taxon>
        <taxon>Magnoliopsida</taxon>
        <taxon>Ranunculales</taxon>
        <taxon>Ranunculaceae</taxon>
        <taxon>Coptidoideae</taxon>
        <taxon>Coptis</taxon>
    </lineage>
</organism>
<dbReference type="InterPro" id="IPR046431">
    <property type="entry name" value="FAF_dom"/>
</dbReference>
<dbReference type="Pfam" id="PF11250">
    <property type="entry name" value="FAF"/>
    <property type="match status" value="1"/>
</dbReference>
<dbReference type="InterPro" id="IPR021410">
    <property type="entry name" value="FAF"/>
</dbReference>
<dbReference type="Proteomes" id="UP000631114">
    <property type="component" value="Unassembled WGS sequence"/>
</dbReference>
<accession>A0A835IH37</accession>
<dbReference type="EMBL" id="JADFTS010000002">
    <property type="protein sequence ID" value="KAF9618845.1"/>
    <property type="molecule type" value="Genomic_DNA"/>
</dbReference>
<dbReference type="PANTHER" id="PTHR33155:SF8">
    <property type="entry name" value="PROTEIN FANTASTIC FOUR 1"/>
    <property type="match status" value="1"/>
</dbReference>
<comment type="similarity">
    <text evidence="1">Belongs to the fantastic four family.</text>
</comment>
<evidence type="ECO:0000256" key="1">
    <source>
        <dbReference type="ARBA" id="ARBA00008690"/>
    </source>
</evidence>
<evidence type="ECO:0000313" key="4">
    <source>
        <dbReference type="EMBL" id="KAF9618845.1"/>
    </source>
</evidence>
<dbReference type="OrthoDB" id="1916983at2759"/>
<dbReference type="PANTHER" id="PTHR33155">
    <property type="entry name" value="FANTASTIC FOUR-LIKE PROTEIN (DUF3049)"/>
    <property type="match status" value="1"/>
</dbReference>
<dbReference type="AlphaFoldDB" id="A0A835IH37"/>
<evidence type="ECO:0000259" key="3">
    <source>
        <dbReference type="Pfam" id="PF11250"/>
    </source>
</evidence>
<feature type="compositionally biased region" description="Basic residues" evidence="2">
    <location>
        <begin position="148"/>
        <end position="166"/>
    </location>
</feature>
<comment type="caution">
    <text evidence="4">The sequence shown here is derived from an EMBL/GenBank/DDBJ whole genome shotgun (WGS) entry which is preliminary data.</text>
</comment>
<keyword evidence="5" id="KW-1185">Reference proteome</keyword>
<feature type="domain" description="FAF" evidence="3">
    <location>
        <begin position="168"/>
        <end position="220"/>
    </location>
</feature>
<feature type="region of interest" description="Disordered" evidence="2">
    <location>
        <begin position="120"/>
        <end position="181"/>
    </location>
</feature>
<name>A0A835IH37_9MAGN</name>
<sequence>MSTTTVLRGLQSCLDPQLIEPLTLRLKLAPYNSHSPQPITQAAVTHVSDSESEEPELYDYIGQNNSNSNTPNGEFGGWSFIESLTKEANEEKETPYVHPLDKRSLSTLSNKSLELCTESLGSETGSDIGDDNDMYNSSSSSDSESRKSPTRVRSRFCHLPQKKTTRRSFPPPLTSISGSDYVQFTPHREGGRLVIKAVTIASTPTCFEAERAHGRLRLHLAKNHNNSDEDTDSEKKVQEQVHYTCLNEKKNGNTCTVESEKAIVKYQRPCRYRDNGHGNKSLLNWKPFLGVAI</sequence>
<evidence type="ECO:0000313" key="5">
    <source>
        <dbReference type="Proteomes" id="UP000631114"/>
    </source>
</evidence>
<reference evidence="4 5" key="1">
    <citation type="submission" date="2020-10" db="EMBL/GenBank/DDBJ databases">
        <title>The Coptis chinensis genome and diversification of protoberbering-type alkaloids.</title>
        <authorList>
            <person name="Wang B."/>
            <person name="Shu S."/>
            <person name="Song C."/>
            <person name="Liu Y."/>
        </authorList>
    </citation>
    <scope>NUCLEOTIDE SEQUENCE [LARGE SCALE GENOMIC DNA]</scope>
    <source>
        <strain evidence="4">HL-2020</strain>
        <tissue evidence="4">Leaf</tissue>
    </source>
</reference>
<proteinExistence type="inferred from homology"/>